<gene>
    <name evidence="1" type="ORF">DDZ44_01415</name>
</gene>
<comment type="caution">
    <text evidence="1">The sequence shown here is derived from an EMBL/GenBank/DDBJ whole genome shotgun (WGS) entry which is preliminary data.</text>
</comment>
<dbReference type="Proteomes" id="UP000263273">
    <property type="component" value="Unassembled WGS sequence"/>
</dbReference>
<evidence type="ECO:0000313" key="2">
    <source>
        <dbReference type="Proteomes" id="UP000263273"/>
    </source>
</evidence>
<accession>A0A354YTR2</accession>
<protein>
    <submittedName>
        <fullName evidence="1">Uncharacterized protein</fullName>
    </submittedName>
</protein>
<proteinExistence type="predicted"/>
<name>A0A354YTR2_9FIRM</name>
<sequence>MPSVFYLTILQGNQFSRIKFPIKILYAGYSARVEDIINRVCLKPGQLIVFPGHIIIIILSGCFKGGQVCRN</sequence>
<reference evidence="1 2" key="1">
    <citation type="journal article" date="2018" name="Nat. Biotechnol.">
        <title>A standardized bacterial taxonomy based on genome phylogeny substantially revises the tree of life.</title>
        <authorList>
            <person name="Parks D.H."/>
            <person name="Chuvochina M."/>
            <person name="Waite D.W."/>
            <person name="Rinke C."/>
            <person name="Skarshewski A."/>
            <person name="Chaumeil P.A."/>
            <person name="Hugenholtz P."/>
        </authorList>
    </citation>
    <scope>NUCLEOTIDE SEQUENCE [LARGE SCALE GENOMIC DNA]</scope>
    <source>
        <strain evidence="1">UBA10948</strain>
    </source>
</reference>
<dbReference type="EMBL" id="DNZF01000032">
    <property type="protein sequence ID" value="HBK52584.1"/>
    <property type="molecule type" value="Genomic_DNA"/>
</dbReference>
<dbReference type="AlphaFoldDB" id="A0A354YTR2"/>
<evidence type="ECO:0000313" key="1">
    <source>
        <dbReference type="EMBL" id="HBK52584.1"/>
    </source>
</evidence>
<organism evidence="1 2">
    <name type="scientific">Syntrophomonas wolfei</name>
    <dbReference type="NCBI Taxonomy" id="863"/>
    <lineage>
        <taxon>Bacteria</taxon>
        <taxon>Bacillati</taxon>
        <taxon>Bacillota</taxon>
        <taxon>Clostridia</taxon>
        <taxon>Eubacteriales</taxon>
        <taxon>Syntrophomonadaceae</taxon>
        <taxon>Syntrophomonas</taxon>
    </lineage>
</organism>